<feature type="domain" description="S-Me-THD N-terminal" evidence="1">
    <location>
        <begin position="10"/>
        <end position="116"/>
    </location>
</feature>
<proteinExistence type="predicted"/>
<gene>
    <name evidence="3" type="ORF">KKP3000_004085</name>
</gene>
<dbReference type="RefSeq" id="WP_275474770.1">
    <property type="nucleotide sequence ID" value="NZ_CP162940.1"/>
</dbReference>
<dbReference type="Pfam" id="PF06032">
    <property type="entry name" value="S-Me-THD_N"/>
    <property type="match status" value="1"/>
</dbReference>
<dbReference type="Pfam" id="PF20906">
    <property type="entry name" value="S-Me-THD_C"/>
    <property type="match status" value="1"/>
</dbReference>
<keyword evidence="4" id="KW-1185">Reference proteome</keyword>
<dbReference type="InterPro" id="IPR010318">
    <property type="entry name" value="S-Me-THD_N"/>
</dbReference>
<dbReference type="InterPro" id="IPR048350">
    <property type="entry name" value="S-Me-THD-like_C"/>
</dbReference>
<evidence type="ECO:0000259" key="1">
    <source>
        <dbReference type="Pfam" id="PF06032"/>
    </source>
</evidence>
<evidence type="ECO:0000313" key="3">
    <source>
        <dbReference type="EMBL" id="MFB5190614.1"/>
    </source>
</evidence>
<comment type="caution">
    <text evidence="3">The sequence shown here is derived from an EMBL/GenBank/DDBJ whole genome shotgun (WGS) entry which is preliminary data.</text>
</comment>
<name>A0ABV5AED9_9BACL</name>
<reference evidence="3 4" key="1">
    <citation type="journal article" date="2024" name="Int. J. Mol. Sci.">
        <title>Exploration of Alicyclobacillus spp. Genome in Search of Antibiotic Resistance.</title>
        <authorList>
            <person name="Bucka-Kolendo J."/>
            <person name="Kiousi D.E."/>
            <person name="Dekowska A."/>
            <person name="Mikolajczuk-Szczyrba A."/>
            <person name="Karadedos D.M."/>
            <person name="Michael P."/>
            <person name="Galanis A."/>
            <person name="Sokolowska B."/>
        </authorList>
    </citation>
    <scope>NUCLEOTIDE SEQUENCE [LARGE SCALE GENOMIC DNA]</scope>
    <source>
        <strain evidence="3 4">KKP 3000</strain>
    </source>
</reference>
<dbReference type="SUPFAM" id="SSF160991">
    <property type="entry name" value="CV3147-like"/>
    <property type="match status" value="1"/>
</dbReference>
<evidence type="ECO:0000259" key="2">
    <source>
        <dbReference type="Pfam" id="PF20906"/>
    </source>
</evidence>
<dbReference type="Gene3D" id="3.40.1610.10">
    <property type="entry name" value="CV3147-like domain"/>
    <property type="match status" value="1"/>
</dbReference>
<feature type="domain" description="S-Me-THD-like C-terminal" evidence="2">
    <location>
        <begin position="135"/>
        <end position="288"/>
    </location>
</feature>
<dbReference type="EMBL" id="JBDXSU010000006">
    <property type="protein sequence ID" value="MFB5190614.1"/>
    <property type="molecule type" value="Genomic_DNA"/>
</dbReference>
<dbReference type="InterPro" id="IPR024071">
    <property type="entry name" value="S-Me-THD_C_sf"/>
</dbReference>
<dbReference type="Proteomes" id="UP001579974">
    <property type="component" value="Unassembled WGS sequence"/>
</dbReference>
<evidence type="ECO:0000313" key="4">
    <source>
        <dbReference type="Proteomes" id="UP001579974"/>
    </source>
</evidence>
<organism evidence="3 4">
    <name type="scientific">Alicyclobacillus fastidiosus</name>
    <dbReference type="NCBI Taxonomy" id="392011"/>
    <lineage>
        <taxon>Bacteria</taxon>
        <taxon>Bacillati</taxon>
        <taxon>Bacillota</taxon>
        <taxon>Bacilli</taxon>
        <taxon>Bacillales</taxon>
        <taxon>Alicyclobacillaceae</taxon>
        <taxon>Alicyclobacillus</taxon>
    </lineage>
</organism>
<accession>A0ABV5AED9</accession>
<dbReference type="Gene3D" id="2.40.390.10">
    <property type="entry name" value="CV3147-like"/>
    <property type="match status" value="1"/>
</dbReference>
<protein>
    <submittedName>
        <fullName evidence="3">DUF917 family protein</fullName>
    </submittedName>
</protein>
<sequence>MSVRQLTIDDVEAAVLGGKFLGGGGGGWTDDGLESGRMAMKTHPPLLVTPDELQDDAIVLTVASVGAPAAADRHVENEHFLQAIKRLESELGTRVAGVVTNENGAAATVNGWIQAAVGGRAERYVEMVVRGSLQQAAALVRHASVQAGGLVAVARNPVTAQYANEHGAVGGIRQAIDLGHEMLKARRAGGPGVIDAALCFLGGHKVAEGLVDDVILRTEGGFDVGFVQVADVEMTFWNEYMTLERHGQRLATFPDLVMTVDTESGLPLITAEIERGQRVTVVVVPHKNLQLGAGMQDPSLFTVVEKAVEKEICKYVFPPSVKRV</sequence>
<dbReference type="InterPro" id="IPR027479">
    <property type="entry name" value="S-Me-THD_N_sf"/>
</dbReference>